<keyword evidence="2" id="KW-1185">Reference proteome</keyword>
<dbReference type="AlphaFoldDB" id="A0A256FQP6"/>
<evidence type="ECO:0000313" key="1">
    <source>
        <dbReference type="EMBL" id="OYR17143.1"/>
    </source>
</evidence>
<comment type="caution">
    <text evidence="1">The sequence shown here is derived from an EMBL/GenBank/DDBJ whole genome shotgun (WGS) entry which is preliminary data.</text>
</comment>
<dbReference type="EMBL" id="NNRK01000020">
    <property type="protein sequence ID" value="OYR17143.1"/>
    <property type="molecule type" value="Genomic_DNA"/>
</dbReference>
<accession>A0A256FQP6</accession>
<name>A0A256FQP6_9HYPH</name>
<evidence type="ECO:0000313" key="2">
    <source>
        <dbReference type="Proteomes" id="UP000216345"/>
    </source>
</evidence>
<organism evidence="1 2">
    <name type="scientific">Brucella rhizosphaerae</name>
    <dbReference type="NCBI Taxonomy" id="571254"/>
    <lineage>
        <taxon>Bacteria</taxon>
        <taxon>Pseudomonadati</taxon>
        <taxon>Pseudomonadota</taxon>
        <taxon>Alphaproteobacteria</taxon>
        <taxon>Hyphomicrobiales</taxon>
        <taxon>Brucellaceae</taxon>
        <taxon>Brucella/Ochrobactrum group</taxon>
        <taxon>Brucella</taxon>
    </lineage>
</organism>
<protein>
    <submittedName>
        <fullName evidence="1">Uncharacterized protein</fullName>
    </submittedName>
</protein>
<dbReference type="Proteomes" id="UP000216345">
    <property type="component" value="Unassembled WGS sequence"/>
</dbReference>
<reference evidence="1 2" key="1">
    <citation type="submission" date="2017-07" db="EMBL/GenBank/DDBJ databases">
        <title>Phylogenetic study on the rhizospheric bacterium Ochrobactrum sp. A44.</title>
        <authorList>
            <person name="Krzyzanowska D.M."/>
            <person name="Ossowicki A."/>
            <person name="Rajewska M."/>
            <person name="Maciag T."/>
            <person name="Kaczynski Z."/>
            <person name="Czerwicka M."/>
            <person name="Jafra S."/>
        </authorList>
    </citation>
    <scope>NUCLEOTIDE SEQUENCE [LARGE SCALE GENOMIC DNA]</scope>
    <source>
        <strain evidence="1 2">PR17</strain>
    </source>
</reference>
<proteinExistence type="predicted"/>
<sequence>MLFPKTPGPFNTIWSRSFRFERRKYNCLEFRFQPVCGATI</sequence>
<gene>
    <name evidence="1" type="ORF">CEV32_3977</name>
</gene>